<evidence type="ECO:0008006" key="8">
    <source>
        <dbReference type="Google" id="ProtNLM"/>
    </source>
</evidence>
<evidence type="ECO:0000256" key="2">
    <source>
        <dbReference type="ARBA" id="ARBA00022917"/>
    </source>
</evidence>
<proteinExistence type="predicted"/>
<keyword evidence="1" id="KW-0547">Nucleotide-binding</keyword>
<dbReference type="SUPFAM" id="SSF54980">
    <property type="entry name" value="EF-G C-terminal domain-like"/>
    <property type="match status" value="2"/>
</dbReference>
<gene>
    <name evidence="7" type="ORF">ENR63_01405</name>
</gene>
<dbReference type="Pfam" id="PF00679">
    <property type="entry name" value="EFG_C"/>
    <property type="match status" value="1"/>
</dbReference>
<dbReference type="CDD" id="cd03691">
    <property type="entry name" value="BipA_TypA_II"/>
    <property type="match status" value="1"/>
</dbReference>
<dbReference type="InterPro" id="IPR035647">
    <property type="entry name" value="EFG_III/V"/>
</dbReference>
<dbReference type="SUPFAM" id="SSF50447">
    <property type="entry name" value="Translation proteins"/>
    <property type="match status" value="1"/>
</dbReference>
<dbReference type="EMBL" id="DSRT01000072">
    <property type="protein sequence ID" value="HGW29563.1"/>
    <property type="molecule type" value="Genomic_DNA"/>
</dbReference>
<dbReference type="InterPro" id="IPR048876">
    <property type="entry name" value="BipA_C"/>
</dbReference>
<dbReference type="GO" id="GO:0005525">
    <property type="term" value="F:GTP binding"/>
    <property type="evidence" value="ECO:0007669"/>
    <property type="project" value="UniProtKB-KW"/>
</dbReference>
<dbReference type="GO" id="GO:0006412">
    <property type="term" value="P:translation"/>
    <property type="evidence" value="ECO:0007669"/>
    <property type="project" value="UniProtKB-KW"/>
</dbReference>
<evidence type="ECO:0000256" key="3">
    <source>
        <dbReference type="ARBA" id="ARBA00023134"/>
    </source>
</evidence>
<evidence type="ECO:0000256" key="1">
    <source>
        <dbReference type="ARBA" id="ARBA00022741"/>
    </source>
</evidence>
<evidence type="ECO:0000313" key="7">
    <source>
        <dbReference type="EMBL" id="HGW29563.1"/>
    </source>
</evidence>
<reference evidence="7" key="1">
    <citation type="journal article" date="2020" name="mSystems">
        <title>Genome- and Community-Level Interaction Insights into Carbon Utilization and Element Cycling Functions of Hydrothermarchaeota in Hydrothermal Sediment.</title>
        <authorList>
            <person name="Zhou Z."/>
            <person name="Liu Y."/>
            <person name="Xu W."/>
            <person name="Pan J."/>
            <person name="Luo Z.H."/>
            <person name="Li M."/>
        </authorList>
    </citation>
    <scope>NUCLEOTIDE SEQUENCE [LARGE SCALE GENOMIC DNA]</scope>
    <source>
        <strain evidence="7">SpSt-417</strain>
    </source>
</reference>
<dbReference type="InterPro" id="IPR042116">
    <property type="entry name" value="TypA/BipA_C"/>
</dbReference>
<dbReference type="InterPro" id="IPR009000">
    <property type="entry name" value="Transl_B-barrel_sf"/>
</dbReference>
<sequence>MLVSTLDWDNFKGKYAIGRIKHGEIRVGSEVVLLTADGKKEKATVEKVFVNHGLKRIEAEVGVSGDIVSLTGIKNAGIGDTLADPSKPEALPTIKIEDPTLSISIGPNTSPFMGKEGKFFTGRQILERIERELQTNVAMKFKIAEDGQYVLFGRGELHLSVFLETLRREGFELSVGKPKVITKIIDGIEMEPIEELTIDVDNKFLGAVKSELGKRRGLLLSQEDLTTESTRLVYNITTRGVLGLRGILLTISKGTAIMSSMFLTYEKIGAPMQKLRKGVLIATETGKTAPYGLVPAQEKGPVFVPPQSMVYEGQIVGLNGRDEDLEINVCKEKQLTNNRSVGEDPIVLDPPVILSLEQCLGFLEDDELLEITPKSLRLRKKILNKNERQRSARKQRS</sequence>
<dbReference type="Gene3D" id="3.30.70.870">
    <property type="entry name" value="Elongation Factor G (Translational Gtpase), domain 3"/>
    <property type="match status" value="1"/>
</dbReference>
<feature type="domain" description="Elongation factor EFG" evidence="4">
    <location>
        <begin position="190"/>
        <end position="270"/>
    </location>
</feature>
<dbReference type="Gene3D" id="2.40.30.10">
    <property type="entry name" value="Translation factors"/>
    <property type="match status" value="1"/>
</dbReference>
<dbReference type="CDD" id="cd03710">
    <property type="entry name" value="BipA_TypA_C"/>
    <property type="match status" value="1"/>
</dbReference>
<name>A0A7C4TQA2_UNCKA</name>
<dbReference type="InterPro" id="IPR047042">
    <property type="entry name" value="BipA_II"/>
</dbReference>
<dbReference type="Gene3D" id="2.40.50.250">
    <property type="entry name" value="bipa protein"/>
    <property type="match status" value="1"/>
</dbReference>
<dbReference type="Pfam" id="PF21018">
    <property type="entry name" value="BipA_C"/>
    <property type="match status" value="1"/>
</dbReference>
<keyword evidence="3" id="KW-0342">GTP-binding</keyword>
<evidence type="ECO:0000259" key="5">
    <source>
        <dbReference type="Pfam" id="PF03144"/>
    </source>
</evidence>
<organism evidence="7">
    <name type="scientific">candidate division WWE3 bacterium</name>
    <dbReference type="NCBI Taxonomy" id="2053526"/>
    <lineage>
        <taxon>Bacteria</taxon>
        <taxon>Katanobacteria</taxon>
    </lineage>
</organism>
<dbReference type="AlphaFoldDB" id="A0A7C4TQA2"/>
<feature type="domain" description="TypA/BipA C-terminal" evidence="6">
    <location>
        <begin position="277"/>
        <end position="384"/>
    </location>
</feature>
<dbReference type="Pfam" id="PF03144">
    <property type="entry name" value="GTP_EFTU_D2"/>
    <property type="match status" value="1"/>
</dbReference>
<dbReference type="Gene3D" id="3.30.70.240">
    <property type="match status" value="1"/>
</dbReference>
<comment type="caution">
    <text evidence="7">The sequence shown here is derived from an EMBL/GenBank/DDBJ whole genome shotgun (WGS) entry which is preliminary data.</text>
</comment>
<dbReference type="GO" id="GO:0032790">
    <property type="term" value="P:ribosome disassembly"/>
    <property type="evidence" value="ECO:0007669"/>
    <property type="project" value="TreeGrafter"/>
</dbReference>
<keyword evidence="2" id="KW-0648">Protein biosynthesis</keyword>
<evidence type="ECO:0000259" key="4">
    <source>
        <dbReference type="Pfam" id="PF00679"/>
    </source>
</evidence>
<dbReference type="InterPro" id="IPR000640">
    <property type="entry name" value="EFG_V-like"/>
</dbReference>
<dbReference type="InterPro" id="IPR035651">
    <property type="entry name" value="BipA_V"/>
</dbReference>
<evidence type="ECO:0000259" key="6">
    <source>
        <dbReference type="Pfam" id="PF21018"/>
    </source>
</evidence>
<feature type="domain" description="Translation elongation factor EFTu-like" evidence="5">
    <location>
        <begin position="13"/>
        <end position="83"/>
    </location>
</feature>
<accession>A0A7C4TQA2</accession>
<dbReference type="PANTHER" id="PTHR43261">
    <property type="entry name" value="TRANSLATION ELONGATION FACTOR G-RELATED"/>
    <property type="match status" value="1"/>
</dbReference>
<protein>
    <recommendedName>
        <fullName evidence="8">Elongation factor EFG domain-containing protein</fullName>
    </recommendedName>
</protein>
<dbReference type="PANTHER" id="PTHR43261:SF1">
    <property type="entry name" value="RIBOSOME-RELEASING FACTOR 2, MITOCHONDRIAL"/>
    <property type="match status" value="1"/>
</dbReference>
<dbReference type="InterPro" id="IPR004161">
    <property type="entry name" value="EFTu-like_2"/>
</dbReference>